<dbReference type="AlphaFoldDB" id="A0A2T3NPT1"/>
<feature type="transmembrane region" description="Helical" evidence="1">
    <location>
        <begin position="12"/>
        <end position="32"/>
    </location>
</feature>
<protein>
    <submittedName>
        <fullName evidence="2">Uncharacterized protein</fullName>
    </submittedName>
</protein>
<sequence length="123" mass="14528">MDVKLIKHLTESSVCIFVLYFCFHWLMTRYAGEFYTDLLWKFYGFYFTSAVLFITLEVLQYYRSSSWGYLAYAFATIAIITTSFEPNILSEGFHNLIIAVGFLGFLFGMLQWWNDVKVSHDFE</sequence>
<keyword evidence="3" id="KW-1185">Reference proteome</keyword>
<keyword evidence="1" id="KW-1133">Transmembrane helix</keyword>
<evidence type="ECO:0000313" key="2">
    <source>
        <dbReference type="EMBL" id="PSW18232.1"/>
    </source>
</evidence>
<feature type="transmembrane region" description="Helical" evidence="1">
    <location>
        <begin position="38"/>
        <end position="59"/>
    </location>
</feature>
<evidence type="ECO:0000256" key="1">
    <source>
        <dbReference type="SAM" id="Phobius"/>
    </source>
</evidence>
<feature type="transmembrane region" description="Helical" evidence="1">
    <location>
        <begin position="96"/>
        <end position="113"/>
    </location>
</feature>
<dbReference type="Proteomes" id="UP000241771">
    <property type="component" value="Unassembled WGS sequence"/>
</dbReference>
<dbReference type="EMBL" id="PYMA01000012">
    <property type="protein sequence ID" value="PSW18232.1"/>
    <property type="molecule type" value="Genomic_DNA"/>
</dbReference>
<gene>
    <name evidence="2" type="ORF">C9I98_17805</name>
</gene>
<reference evidence="2 3" key="1">
    <citation type="submission" date="2018-01" db="EMBL/GenBank/DDBJ databases">
        <title>Whole genome sequencing of Histamine producing bacteria.</title>
        <authorList>
            <person name="Butler K."/>
        </authorList>
    </citation>
    <scope>NUCLEOTIDE SEQUENCE [LARGE SCALE GENOMIC DNA]</scope>
    <source>
        <strain evidence="2 3">DSM 100436</strain>
    </source>
</reference>
<dbReference type="RefSeq" id="WP_107272289.1">
    <property type="nucleotide sequence ID" value="NZ_PYMA01000012.1"/>
</dbReference>
<organism evidence="2 3">
    <name type="scientific">Photobacterium sanctipauli</name>
    <dbReference type="NCBI Taxonomy" id="1342794"/>
    <lineage>
        <taxon>Bacteria</taxon>
        <taxon>Pseudomonadati</taxon>
        <taxon>Pseudomonadota</taxon>
        <taxon>Gammaproteobacteria</taxon>
        <taxon>Vibrionales</taxon>
        <taxon>Vibrionaceae</taxon>
        <taxon>Photobacterium</taxon>
    </lineage>
</organism>
<comment type="caution">
    <text evidence="2">The sequence shown here is derived from an EMBL/GenBank/DDBJ whole genome shotgun (WGS) entry which is preliminary data.</text>
</comment>
<proteinExistence type="predicted"/>
<accession>A0A2T3NPT1</accession>
<evidence type="ECO:0000313" key="3">
    <source>
        <dbReference type="Proteomes" id="UP000241771"/>
    </source>
</evidence>
<keyword evidence="1" id="KW-0472">Membrane</keyword>
<name>A0A2T3NPT1_9GAMM</name>
<feature type="transmembrane region" description="Helical" evidence="1">
    <location>
        <begin position="66"/>
        <end position="84"/>
    </location>
</feature>
<keyword evidence="1" id="KW-0812">Transmembrane</keyword>